<feature type="transmembrane region" description="Helical" evidence="1">
    <location>
        <begin position="66"/>
        <end position="86"/>
    </location>
</feature>
<evidence type="ECO:0000313" key="2">
    <source>
        <dbReference type="EMBL" id="MEJ8673840.1"/>
    </source>
</evidence>
<comment type="caution">
    <text evidence="2">The sequence shown here is derived from an EMBL/GenBank/DDBJ whole genome shotgun (WGS) entry which is preliminary data.</text>
</comment>
<dbReference type="RefSeq" id="WP_307912078.1">
    <property type="nucleotide sequence ID" value="NZ_JAVFJF020000004.1"/>
</dbReference>
<dbReference type="Proteomes" id="UP001224516">
    <property type="component" value="Unassembled WGS sequence"/>
</dbReference>
<accession>A0ABU8V062</accession>
<feature type="transmembrane region" description="Helical" evidence="1">
    <location>
        <begin position="39"/>
        <end position="60"/>
    </location>
</feature>
<sequence>MEMEMTLGKSEAQDFSGMNVDELIKEAEKHKSKERVALAIMRLYMSCVVVFGVVILYSLMNDNVSGAIYSVLIMIVICCLALIFNFPELARKHAAASNDFFDMAADFKRKQDKHSFEDWSVRVIKIKKSL</sequence>
<keyword evidence="1" id="KW-0472">Membrane</keyword>
<dbReference type="EMBL" id="JAVFJF020000004">
    <property type="protein sequence ID" value="MEJ8673840.1"/>
    <property type="molecule type" value="Genomic_DNA"/>
</dbReference>
<keyword evidence="1" id="KW-1133">Transmembrane helix</keyword>
<evidence type="ECO:0000313" key="3">
    <source>
        <dbReference type="Proteomes" id="UP001224516"/>
    </source>
</evidence>
<organism evidence="2 3">
    <name type="scientific">Chromobacterium amazonense</name>
    <dbReference type="NCBI Taxonomy" id="1382803"/>
    <lineage>
        <taxon>Bacteria</taxon>
        <taxon>Pseudomonadati</taxon>
        <taxon>Pseudomonadota</taxon>
        <taxon>Betaproteobacteria</taxon>
        <taxon>Neisseriales</taxon>
        <taxon>Chromobacteriaceae</taxon>
        <taxon>Chromobacterium</taxon>
    </lineage>
</organism>
<keyword evidence="1" id="KW-0812">Transmembrane</keyword>
<name>A0ABU8V062_9NEIS</name>
<protein>
    <submittedName>
        <fullName evidence="2">Uncharacterized protein</fullName>
    </submittedName>
</protein>
<reference evidence="2 3" key="1">
    <citation type="submission" date="2023-12" db="EMBL/GenBank/DDBJ databases">
        <title>Evaluation and characterization of a potential secondary metabolite violacein from indigenous Chromobacterium amazonense SAM215.</title>
        <authorList>
            <person name="Tarafdar M.R."/>
            <person name="Abedin S.M."/>
            <person name="Atiqua A."/>
            <person name="Saha A."/>
            <person name="Khan S.N."/>
        </authorList>
    </citation>
    <scope>NUCLEOTIDE SEQUENCE [LARGE SCALE GENOMIC DNA]</scope>
    <source>
        <strain evidence="2 3">SAM215</strain>
    </source>
</reference>
<gene>
    <name evidence="2" type="ORF">QCL97_003805</name>
</gene>
<proteinExistence type="predicted"/>
<evidence type="ECO:0000256" key="1">
    <source>
        <dbReference type="SAM" id="Phobius"/>
    </source>
</evidence>
<keyword evidence="3" id="KW-1185">Reference proteome</keyword>